<evidence type="ECO:0000256" key="1">
    <source>
        <dbReference type="SAM" id="MobiDB-lite"/>
    </source>
</evidence>
<dbReference type="EMBL" id="JAPEUR010000395">
    <property type="protein sequence ID" value="KAJ4310114.1"/>
    <property type="molecule type" value="Genomic_DNA"/>
</dbReference>
<dbReference type="AlphaFoldDB" id="A0A9W8W3Q2"/>
<dbReference type="OrthoDB" id="10363986at2759"/>
<proteinExistence type="predicted"/>
<sequence>MTFSPSPTKRDSASEEDMLPVSDFSMLMQFIYDTSSFSDRLVQLAFVCSGTKPAATKSVPEQDHRYVTKRADADTAEKGKTNKSTGK</sequence>
<feature type="region of interest" description="Disordered" evidence="1">
    <location>
        <begin position="53"/>
        <end position="87"/>
    </location>
</feature>
<name>A0A9W8W3Q2_9HYPO</name>
<organism evidence="2 3">
    <name type="scientific">Fusarium piperis</name>
    <dbReference type="NCBI Taxonomy" id="1435070"/>
    <lineage>
        <taxon>Eukaryota</taxon>
        <taxon>Fungi</taxon>
        <taxon>Dikarya</taxon>
        <taxon>Ascomycota</taxon>
        <taxon>Pezizomycotina</taxon>
        <taxon>Sordariomycetes</taxon>
        <taxon>Hypocreomycetidae</taxon>
        <taxon>Hypocreales</taxon>
        <taxon>Nectriaceae</taxon>
        <taxon>Fusarium</taxon>
        <taxon>Fusarium solani species complex</taxon>
    </lineage>
</organism>
<accession>A0A9W8W3Q2</accession>
<gene>
    <name evidence="2" type="ORF">N0V84_011137</name>
</gene>
<reference evidence="2" key="1">
    <citation type="submission" date="2022-10" db="EMBL/GenBank/DDBJ databases">
        <title>Tapping the CABI collections for fungal endophytes: first genome assemblies for Collariella, Neodidymelliopsis, Ascochyta clinopodiicola, Didymella pomorum, Didymosphaeria variabile, Neocosmospora piperis and Neocucurbitaria cava.</title>
        <authorList>
            <person name="Hill R."/>
        </authorList>
    </citation>
    <scope>NUCLEOTIDE SEQUENCE</scope>
    <source>
        <strain evidence="2">IMI 366586</strain>
    </source>
</reference>
<feature type="compositionally biased region" description="Basic and acidic residues" evidence="1">
    <location>
        <begin position="60"/>
        <end position="80"/>
    </location>
</feature>
<evidence type="ECO:0000313" key="2">
    <source>
        <dbReference type="EMBL" id="KAJ4310114.1"/>
    </source>
</evidence>
<keyword evidence="3" id="KW-1185">Reference proteome</keyword>
<dbReference type="Proteomes" id="UP001140502">
    <property type="component" value="Unassembled WGS sequence"/>
</dbReference>
<comment type="caution">
    <text evidence="2">The sequence shown here is derived from an EMBL/GenBank/DDBJ whole genome shotgun (WGS) entry which is preliminary data.</text>
</comment>
<evidence type="ECO:0000313" key="3">
    <source>
        <dbReference type="Proteomes" id="UP001140502"/>
    </source>
</evidence>
<protein>
    <submittedName>
        <fullName evidence="2">Uncharacterized protein</fullName>
    </submittedName>
</protein>